<dbReference type="GO" id="GO:0016787">
    <property type="term" value="F:hydrolase activity"/>
    <property type="evidence" value="ECO:0007669"/>
    <property type="project" value="UniProtKB-KW"/>
</dbReference>
<proteinExistence type="inferred from homology"/>
<comment type="similarity">
    <text evidence="1 3">Belongs to the type-B carboxylesterase/lipase family.</text>
</comment>
<dbReference type="Proteomes" id="UP001139648">
    <property type="component" value="Unassembled WGS sequence"/>
</dbReference>
<organism evidence="5 6">
    <name type="scientific">Nonomuraea thailandensis</name>
    <dbReference type="NCBI Taxonomy" id="1188745"/>
    <lineage>
        <taxon>Bacteria</taxon>
        <taxon>Bacillati</taxon>
        <taxon>Actinomycetota</taxon>
        <taxon>Actinomycetes</taxon>
        <taxon>Streptosporangiales</taxon>
        <taxon>Streptosporangiaceae</taxon>
        <taxon>Nonomuraea</taxon>
    </lineage>
</organism>
<evidence type="ECO:0000256" key="1">
    <source>
        <dbReference type="ARBA" id="ARBA00005964"/>
    </source>
</evidence>
<dbReference type="EMBL" id="JAMZEB010000002">
    <property type="protein sequence ID" value="MCP2362707.1"/>
    <property type="molecule type" value="Genomic_DNA"/>
</dbReference>
<keyword evidence="2 3" id="KW-0378">Hydrolase</keyword>
<dbReference type="InterPro" id="IPR029058">
    <property type="entry name" value="AB_hydrolase_fold"/>
</dbReference>
<evidence type="ECO:0000313" key="5">
    <source>
        <dbReference type="EMBL" id="MCP2362707.1"/>
    </source>
</evidence>
<dbReference type="PANTHER" id="PTHR11559">
    <property type="entry name" value="CARBOXYLESTERASE"/>
    <property type="match status" value="1"/>
</dbReference>
<comment type="caution">
    <text evidence="5">The sequence shown here is derived from an EMBL/GenBank/DDBJ whole genome shotgun (WGS) entry which is preliminary data.</text>
</comment>
<feature type="domain" description="Carboxylesterase type B" evidence="4">
    <location>
        <begin position="55"/>
        <end position="501"/>
    </location>
</feature>
<keyword evidence="3" id="KW-0732">Signal</keyword>
<dbReference type="SUPFAM" id="SSF53474">
    <property type="entry name" value="alpha/beta-Hydrolases"/>
    <property type="match status" value="1"/>
</dbReference>
<dbReference type="Gene3D" id="3.40.50.1820">
    <property type="entry name" value="alpha/beta hydrolase"/>
    <property type="match status" value="1"/>
</dbReference>
<dbReference type="InterPro" id="IPR019826">
    <property type="entry name" value="Carboxylesterase_B_AS"/>
</dbReference>
<reference evidence="5" key="1">
    <citation type="submission" date="2022-06" db="EMBL/GenBank/DDBJ databases">
        <title>Sequencing the genomes of 1000 actinobacteria strains.</title>
        <authorList>
            <person name="Klenk H.-P."/>
        </authorList>
    </citation>
    <scope>NUCLEOTIDE SEQUENCE</scope>
    <source>
        <strain evidence="5">DSM 46694</strain>
    </source>
</reference>
<protein>
    <recommendedName>
        <fullName evidence="3">Carboxylic ester hydrolase</fullName>
        <ecNumber evidence="3">3.1.1.-</ecNumber>
    </recommendedName>
</protein>
<feature type="chain" id="PRO_5041011693" description="Carboxylic ester hydrolase" evidence="3">
    <location>
        <begin position="24"/>
        <end position="535"/>
    </location>
</feature>
<accession>A0A9X2K6L2</accession>
<dbReference type="AlphaFoldDB" id="A0A9X2K6L2"/>
<feature type="signal peptide" evidence="3">
    <location>
        <begin position="1"/>
        <end position="23"/>
    </location>
</feature>
<evidence type="ECO:0000256" key="2">
    <source>
        <dbReference type="ARBA" id="ARBA00022801"/>
    </source>
</evidence>
<keyword evidence="6" id="KW-1185">Reference proteome</keyword>
<dbReference type="EC" id="3.1.1.-" evidence="3"/>
<gene>
    <name evidence="5" type="ORF">HD597_009727</name>
</gene>
<evidence type="ECO:0000313" key="6">
    <source>
        <dbReference type="Proteomes" id="UP001139648"/>
    </source>
</evidence>
<dbReference type="Pfam" id="PF00135">
    <property type="entry name" value="COesterase"/>
    <property type="match status" value="1"/>
</dbReference>
<dbReference type="InterPro" id="IPR050309">
    <property type="entry name" value="Type-B_Carboxylest/Lipase"/>
</dbReference>
<dbReference type="RefSeq" id="WP_253753695.1">
    <property type="nucleotide sequence ID" value="NZ_BAABKA010000047.1"/>
</dbReference>
<dbReference type="InterPro" id="IPR002018">
    <property type="entry name" value="CarbesteraseB"/>
</dbReference>
<name>A0A9X2K6L2_9ACTN</name>
<evidence type="ECO:0000256" key="3">
    <source>
        <dbReference type="RuleBase" id="RU361235"/>
    </source>
</evidence>
<sequence length="535" mass="56434">MKKQMIASAGLGLALLTPYGTPAAASSGPGSSASSGPGSYASASSASGSAAASASAVVRTADGAVRGTTGPQVRTFQGIPYATAARFAAPAPIAAWKGTRDATKPGNVCAQPVGYPIGKPSTDENCLNLNVTTPAGKRGKLPVIVWIHGGSLMYGMGDLYRADRLAAGGAVVVSMNYRLGVTSFLTHPSLPDSGGLALDDQRAALRWVRKNIAAFGGDPRKVTIMGQSGGGFAVCGHLASPASAGLFQRAIIQSAPCGEASRTEAEALAESTEVIEKAGCADAPDVASCLRELPMAKLLDAYGTEREPRPYSGTPSLPLPVDQALRTGRFNRVPVLVGVNHDEENGMILGLELATGKPMAAAAYRPAVEQAYGGNAAAVLRRYPLGKSAGRTLATLKTDSTWSAPTLDTARALSRWTSTRMFEFAEQRTPWYAGYPKPSFPAAAQHMAELPYLFDLALFEKLSPQQTRLADRLIATWTRFARTGDPNGDGEQSWAVLRDDRGEAGWHVQSLTSGTWKRADFVEDHQYRFWSTVKK</sequence>
<dbReference type="PROSITE" id="PS00122">
    <property type="entry name" value="CARBOXYLESTERASE_B_1"/>
    <property type="match status" value="1"/>
</dbReference>
<evidence type="ECO:0000259" key="4">
    <source>
        <dbReference type="Pfam" id="PF00135"/>
    </source>
</evidence>